<dbReference type="CDD" id="cd13244">
    <property type="entry name" value="PH_PLEKHG5_G6"/>
    <property type="match status" value="1"/>
</dbReference>
<feature type="compositionally biased region" description="Polar residues" evidence="1">
    <location>
        <begin position="887"/>
        <end position="898"/>
    </location>
</feature>
<dbReference type="GO" id="GO:0043542">
    <property type="term" value="P:endothelial cell migration"/>
    <property type="evidence" value="ECO:0007669"/>
    <property type="project" value="TreeGrafter"/>
</dbReference>
<dbReference type="PANTHER" id="PTHR13217:SF11">
    <property type="entry name" value="PLECKSTRIN HOMOLOGY DOMAIN-CONTAINING FAMILY G MEMBER 5"/>
    <property type="match status" value="1"/>
</dbReference>
<evidence type="ECO:0000313" key="3">
    <source>
        <dbReference type="EMBL" id="GFN96431.1"/>
    </source>
</evidence>
<feature type="compositionally biased region" description="Low complexity" evidence="1">
    <location>
        <begin position="814"/>
        <end position="829"/>
    </location>
</feature>
<dbReference type="InterPro" id="IPR040181">
    <property type="entry name" value="PKHG5/7"/>
</dbReference>
<dbReference type="GO" id="GO:0030139">
    <property type="term" value="C:endocytic vesicle"/>
    <property type="evidence" value="ECO:0007669"/>
    <property type="project" value="TreeGrafter"/>
</dbReference>
<dbReference type="InterPro" id="IPR035899">
    <property type="entry name" value="DBL_dom_sf"/>
</dbReference>
<feature type="compositionally biased region" description="Low complexity" evidence="1">
    <location>
        <begin position="569"/>
        <end position="583"/>
    </location>
</feature>
<dbReference type="PROSITE" id="PS50010">
    <property type="entry name" value="DH_2"/>
    <property type="match status" value="1"/>
</dbReference>
<evidence type="ECO:0000259" key="2">
    <source>
        <dbReference type="PROSITE" id="PS50010"/>
    </source>
</evidence>
<feature type="compositionally biased region" description="Polar residues" evidence="1">
    <location>
        <begin position="802"/>
        <end position="813"/>
    </location>
</feature>
<keyword evidence="4" id="KW-1185">Reference proteome</keyword>
<dbReference type="AlphaFoldDB" id="A0AAV3ZP56"/>
<comment type="caution">
    <text evidence="3">The sequence shown here is derived from an EMBL/GenBank/DDBJ whole genome shotgun (WGS) entry which is preliminary data.</text>
</comment>
<dbReference type="PANTHER" id="PTHR13217">
    <property type="entry name" value="PLECKSTRIN HOMOLOGY DOMAIN-CONTAINING FAMILY G MEMBER 7"/>
    <property type="match status" value="1"/>
</dbReference>
<feature type="compositionally biased region" description="Low complexity" evidence="1">
    <location>
        <begin position="648"/>
        <end position="669"/>
    </location>
</feature>
<evidence type="ECO:0000256" key="1">
    <source>
        <dbReference type="SAM" id="MobiDB-lite"/>
    </source>
</evidence>
<feature type="compositionally biased region" description="Low complexity" evidence="1">
    <location>
        <begin position="701"/>
        <end position="715"/>
    </location>
</feature>
<dbReference type="Proteomes" id="UP000735302">
    <property type="component" value="Unassembled WGS sequence"/>
</dbReference>
<dbReference type="Pfam" id="PF00621">
    <property type="entry name" value="RhoGEF"/>
    <property type="match status" value="1"/>
</dbReference>
<dbReference type="GO" id="GO:0007266">
    <property type="term" value="P:Rho protein signal transduction"/>
    <property type="evidence" value="ECO:0007669"/>
    <property type="project" value="TreeGrafter"/>
</dbReference>
<dbReference type="SUPFAM" id="SSF48065">
    <property type="entry name" value="DBL homology domain (DH-domain)"/>
    <property type="match status" value="1"/>
</dbReference>
<dbReference type="InterPro" id="IPR011993">
    <property type="entry name" value="PH-like_dom_sf"/>
</dbReference>
<dbReference type="GO" id="GO:0030424">
    <property type="term" value="C:axon"/>
    <property type="evidence" value="ECO:0007669"/>
    <property type="project" value="TreeGrafter"/>
</dbReference>
<feature type="region of interest" description="Disordered" evidence="1">
    <location>
        <begin position="569"/>
        <end position="720"/>
    </location>
</feature>
<dbReference type="Gene3D" id="1.20.900.10">
    <property type="entry name" value="Dbl homology (DH) domain"/>
    <property type="match status" value="1"/>
</dbReference>
<accession>A0AAV3ZP56</accession>
<gene>
    <name evidence="3" type="ORF">PoB_002293700</name>
</gene>
<dbReference type="GO" id="GO:0005886">
    <property type="term" value="C:plasma membrane"/>
    <property type="evidence" value="ECO:0007669"/>
    <property type="project" value="TreeGrafter"/>
</dbReference>
<dbReference type="SMART" id="SM00325">
    <property type="entry name" value="RhoGEF"/>
    <property type="match status" value="1"/>
</dbReference>
<feature type="domain" description="DH" evidence="2">
    <location>
        <begin position="99"/>
        <end position="292"/>
    </location>
</feature>
<name>A0AAV3ZP56_9GAST</name>
<reference evidence="3 4" key="1">
    <citation type="journal article" date="2021" name="Elife">
        <title>Chloroplast acquisition without the gene transfer in kleptoplastic sea slugs, Plakobranchus ocellatus.</title>
        <authorList>
            <person name="Maeda T."/>
            <person name="Takahashi S."/>
            <person name="Yoshida T."/>
            <person name="Shimamura S."/>
            <person name="Takaki Y."/>
            <person name="Nagai Y."/>
            <person name="Toyoda A."/>
            <person name="Suzuki Y."/>
            <person name="Arimoto A."/>
            <person name="Ishii H."/>
            <person name="Satoh N."/>
            <person name="Nishiyama T."/>
            <person name="Hasebe M."/>
            <person name="Maruyama T."/>
            <person name="Minagawa J."/>
            <person name="Obokata J."/>
            <person name="Shigenobu S."/>
        </authorList>
    </citation>
    <scope>NUCLEOTIDE SEQUENCE [LARGE SCALE GENOMIC DNA]</scope>
</reference>
<dbReference type="InterPro" id="IPR000219">
    <property type="entry name" value="DH_dom"/>
</dbReference>
<feature type="region of interest" description="Disordered" evidence="1">
    <location>
        <begin position="802"/>
        <end position="829"/>
    </location>
</feature>
<dbReference type="SUPFAM" id="SSF50729">
    <property type="entry name" value="PH domain-like"/>
    <property type="match status" value="1"/>
</dbReference>
<dbReference type="GO" id="GO:0005085">
    <property type="term" value="F:guanyl-nucleotide exchange factor activity"/>
    <property type="evidence" value="ECO:0007669"/>
    <property type="project" value="InterPro"/>
</dbReference>
<dbReference type="CDD" id="cd00160">
    <property type="entry name" value="RhoGEF"/>
    <property type="match status" value="1"/>
</dbReference>
<organism evidence="3 4">
    <name type="scientific">Plakobranchus ocellatus</name>
    <dbReference type="NCBI Taxonomy" id="259542"/>
    <lineage>
        <taxon>Eukaryota</taxon>
        <taxon>Metazoa</taxon>
        <taxon>Spiralia</taxon>
        <taxon>Lophotrochozoa</taxon>
        <taxon>Mollusca</taxon>
        <taxon>Gastropoda</taxon>
        <taxon>Heterobranchia</taxon>
        <taxon>Euthyneura</taxon>
        <taxon>Panpulmonata</taxon>
        <taxon>Sacoglossa</taxon>
        <taxon>Placobranchoidea</taxon>
        <taxon>Plakobranchidae</taxon>
        <taxon>Plakobranchus</taxon>
    </lineage>
</organism>
<protein>
    <submittedName>
        <fullName evidence="3">Pleckstrin homology domain-containing family g member 5-like</fullName>
    </submittedName>
</protein>
<dbReference type="EMBL" id="BLXT01002679">
    <property type="protein sequence ID" value="GFN96431.1"/>
    <property type="molecule type" value="Genomic_DNA"/>
</dbReference>
<feature type="compositionally biased region" description="Low complexity" evidence="1">
    <location>
        <begin position="603"/>
        <end position="623"/>
    </location>
</feature>
<sequence length="982" mass="109583">MQRSEAVRRRVVRSTANPLNRRSWPLAPGPVRQQLRDKERQDQLGELLNRYSAQGLPPLPELLALGRPKFSDANAVDLDLEPHWNSFVDNTNMTKKQQEHQEAVWELLHTEVSYIRQIRVIIDVFQTCLINVQQEGFLNEIETERLFSNIDKIFECNSLFWQEYLLPVLAKSRETGQSLDPLLAREGFVDHFPILFQVYFKYCIEHKSCLEYAKLKMDTSDLFKTFILWAEAQRQCNRLKLADILVKPMQRLLKYSLLLQAILKHTESEVEAAAIREMIESVEKLCWAANTSLQRREDYEKLEAVRKTIDLYDAIEAPNDECAKIIQEYNGNFNLLAPMPGFREGQPRSLLSHSSLRMKEAQAAKVDVDCLLFTDLILICKSNKKMDRFKIIRPPMRLDQLVVSELRDKGAFLLIYMNEYHVPISAFTFHSDVAGVRAWLERFREAQKDFKLKKIQESAELERIRSGAAQEEVHYTPVISVPSDLDLSSSSGFPRSESMESADRFIPNLLLSPQCLEADKSPTEIGRSGSTGDIYNQQFARPVSNSPGFASTSNLTTAAGTFFPLPPSMSSLPSSSAQTSLSSGFYTDSSPPPPRLPSERTMSVGSGVPKSSPSSSSSLTSGPQGTANIHKPIQPCRSVPNITVGAESSSAVPTASPSGTTSSSQALSPKRIAQSNTNRDANVDSHHRRQHQQYGQLGYDPSSPSIHFSFPSSASTMDQEAYGNENMCTSQAPMGSWGDQNSGIDENELSRLKLVSRRTSRAEKRYHTADSITDIKSSHEKDSSIHKRLSWRTDVQVVGNKNLSSPNKAVSTDSVRSYPSSSGVSSTGSLHLNLESDISEESEVAGFGGNIEADPNSPTRRRGMFTVGDSADPQISGNTEDGHFDGDNSNEFQESSDYIKNEEEEEEDCALSDSADTQSKSTSDLVTKFNKTVKISEMENGIASVAVPQEGFNWRLTHADILKMKKLKHQVLFDANVESSEV</sequence>
<feature type="region of interest" description="Disordered" evidence="1">
    <location>
        <begin position="1"/>
        <end position="35"/>
    </location>
</feature>
<feature type="region of interest" description="Disordered" evidence="1">
    <location>
        <begin position="841"/>
        <end position="905"/>
    </location>
</feature>
<proteinExistence type="predicted"/>
<dbReference type="Gene3D" id="2.30.29.30">
    <property type="entry name" value="Pleckstrin-homology domain (PH domain)/Phosphotyrosine-binding domain (PTB)"/>
    <property type="match status" value="1"/>
</dbReference>
<evidence type="ECO:0000313" key="4">
    <source>
        <dbReference type="Proteomes" id="UP000735302"/>
    </source>
</evidence>